<protein>
    <submittedName>
        <fullName evidence="1">Uncharacterized protein</fullName>
    </submittedName>
</protein>
<evidence type="ECO:0000313" key="1">
    <source>
        <dbReference type="EMBL" id="KAL3877394.1"/>
    </source>
</evidence>
<dbReference type="Proteomes" id="UP001634394">
    <property type="component" value="Unassembled WGS sequence"/>
</dbReference>
<gene>
    <name evidence="1" type="ORF">ACJMK2_035105</name>
</gene>
<organism evidence="1 2">
    <name type="scientific">Sinanodonta woodiana</name>
    <name type="common">Chinese pond mussel</name>
    <name type="synonym">Anodonta woodiana</name>
    <dbReference type="NCBI Taxonomy" id="1069815"/>
    <lineage>
        <taxon>Eukaryota</taxon>
        <taxon>Metazoa</taxon>
        <taxon>Spiralia</taxon>
        <taxon>Lophotrochozoa</taxon>
        <taxon>Mollusca</taxon>
        <taxon>Bivalvia</taxon>
        <taxon>Autobranchia</taxon>
        <taxon>Heteroconchia</taxon>
        <taxon>Palaeoheterodonta</taxon>
        <taxon>Unionida</taxon>
        <taxon>Unionoidea</taxon>
        <taxon>Unionidae</taxon>
        <taxon>Unioninae</taxon>
        <taxon>Sinanodonta</taxon>
    </lineage>
</organism>
<dbReference type="EMBL" id="JBJQND010000005">
    <property type="protein sequence ID" value="KAL3877394.1"/>
    <property type="molecule type" value="Genomic_DNA"/>
</dbReference>
<reference evidence="1 2" key="1">
    <citation type="submission" date="2024-11" db="EMBL/GenBank/DDBJ databases">
        <title>Chromosome-level genome assembly of the freshwater bivalve Anodonta woodiana.</title>
        <authorList>
            <person name="Chen X."/>
        </authorList>
    </citation>
    <scope>NUCLEOTIDE SEQUENCE [LARGE SCALE GENOMIC DNA]</scope>
    <source>
        <strain evidence="1">MN2024</strain>
        <tissue evidence="1">Gills</tissue>
    </source>
</reference>
<keyword evidence="2" id="KW-1185">Reference proteome</keyword>
<accession>A0ABD3WTW6</accession>
<dbReference type="AlphaFoldDB" id="A0ABD3WTW6"/>
<name>A0ABD3WTW6_SINWO</name>
<proteinExistence type="predicted"/>
<comment type="caution">
    <text evidence="1">The sequence shown here is derived from an EMBL/GenBank/DDBJ whole genome shotgun (WGS) entry which is preliminary data.</text>
</comment>
<sequence length="97" mass="11202">MDRRKCILFQIYPLKTLLEMDVLRKKMSFVVTRSIVKGLDDERTVENIDQCEDEDKSDVVNDSIETADTEHRDDIEVDKLSPTNADISKIQITDISL</sequence>
<evidence type="ECO:0000313" key="2">
    <source>
        <dbReference type="Proteomes" id="UP001634394"/>
    </source>
</evidence>